<reference evidence="1" key="2">
    <citation type="journal article" date="2023" name="IMA Fungus">
        <title>Comparative genomic study of the Penicillium genus elucidates a diverse pangenome and 15 lateral gene transfer events.</title>
        <authorList>
            <person name="Petersen C."/>
            <person name="Sorensen T."/>
            <person name="Nielsen M.R."/>
            <person name="Sondergaard T.E."/>
            <person name="Sorensen J.L."/>
            <person name="Fitzpatrick D.A."/>
            <person name="Frisvad J.C."/>
            <person name="Nielsen K.L."/>
        </authorList>
    </citation>
    <scope>NUCLEOTIDE SEQUENCE</scope>
    <source>
        <strain evidence="1">IBT 26290</strain>
    </source>
</reference>
<keyword evidence="2" id="KW-1185">Reference proteome</keyword>
<reference evidence="1" key="1">
    <citation type="submission" date="2022-11" db="EMBL/GenBank/DDBJ databases">
        <authorList>
            <person name="Petersen C."/>
        </authorList>
    </citation>
    <scope>NUCLEOTIDE SEQUENCE</scope>
    <source>
        <strain evidence="1">IBT 26290</strain>
    </source>
</reference>
<organism evidence="1 2">
    <name type="scientific">Penicillium canariense</name>
    <dbReference type="NCBI Taxonomy" id="189055"/>
    <lineage>
        <taxon>Eukaryota</taxon>
        <taxon>Fungi</taxon>
        <taxon>Dikarya</taxon>
        <taxon>Ascomycota</taxon>
        <taxon>Pezizomycotina</taxon>
        <taxon>Eurotiomycetes</taxon>
        <taxon>Eurotiomycetidae</taxon>
        <taxon>Eurotiales</taxon>
        <taxon>Aspergillaceae</taxon>
        <taxon>Penicillium</taxon>
    </lineage>
</organism>
<dbReference type="Proteomes" id="UP001149163">
    <property type="component" value="Unassembled WGS sequence"/>
</dbReference>
<proteinExistence type="predicted"/>
<sequence length="65" mass="7229">MASRLCLTFIWKIQLPNDAFETTPKAVKDLALLSDTGVVEDACDFPFIEAQLAKFQVVFLLLGKP</sequence>
<name>A0A9W9LMV6_9EURO</name>
<gene>
    <name evidence="1" type="ORF">N7482_006040</name>
</gene>
<accession>A0A9W9LMV6</accession>
<comment type="caution">
    <text evidence="1">The sequence shown here is derived from an EMBL/GenBank/DDBJ whole genome shotgun (WGS) entry which is preliminary data.</text>
</comment>
<evidence type="ECO:0000313" key="1">
    <source>
        <dbReference type="EMBL" id="KAJ5167259.1"/>
    </source>
</evidence>
<dbReference type="RefSeq" id="XP_056543720.1">
    <property type="nucleotide sequence ID" value="XM_056688165.1"/>
</dbReference>
<dbReference type="AlphaFoldDB" id="A0A9W9LMV6"/>
<dbReference type="GeneID" id="81427341"/>
<protein>
    <submittedName>
        <fullName evidence="1">Ser/Thr protein phosphatase</fullName>
    </submittedName>
</protein>
<dbReference type="EMBL" id="JAPQKN010000003">
    <property type="protein sequence ID" value="KAJ5167259.1"/>
    <property type="molecule type" value="Genomic_DNA"/>
</dbReference>
<evidence type="ECO:0000313" key="2">
    <source>
        <dbReference type="Proteomes" id="UP001149163"/>
    </source>
</evidence>